<dbReference type="Proteomes" id="UP000185829">
    <property type="component" value="Unassembled WGS sequence"/>
</dbReference>
<evidence type="ECO:0000313" key="1">
    <source>
        <dbReference type="EMBL" id="SIR00941.1"/>
    </source>
</evidence>
<dbReference type="AlphaFoldDB" id="A0A9X8R896"/>
<evidence type="ECO:0000313" key="2">
    <source>
        <dbReference type="Proteomes" id="UP000185829"/>
    </source>
</evidence>
<organism evidence="1 2">
    <name type="scientific">Peribacillus simplex</name>
    <dbReference type="NCBI Taxonomy" id="1478"/>
    <lineage>
        <taxon>Bacteria</taxon>
        <taxon>Bacillati</taxon>
        <taxon>Bacillota</taxon>
        <taxon>Bacilli</taxon>
        <taxon>Bacillales</taxon>
        <taxon>Bacillaceae</taxon>
        <taxon>Peribacillus</taxon>
    </lineage>
</organism>
<sequence>MEGLEIYEMQTELHSAQNKKYVIHVEEIF</sequence>
<proteinExistence type="predicted"/>
<protein>
    <submittedName>
        <fullName evidence="1">Uncharacterized protein</fullName>
    </submittedName>
</protein>
<comment type="caution">
    <text evidence="1">The sequence shown here is derived from an EMBL/GenBank/DDBJ whole genome shotgun (WGS) entry which is preliminary data.</text>
</comment>
<dbReference type="EMBL" id="FTMX01000002">
    <property type="protein sequence ID" value="SIR00941.1"/>
    <property type="molecule type" value="Genomic_DNA"/>
</dbReference>
<gene>
    <name evidence="1" type="ORF">SAMN05878482_102762</name>
</gene>
<name>A0A9X8R896_9BACI</name>
<accession>A0A9X8R896</accession>
<reference evidence="1 2" key="1">
    <citation type="submission" date="2017-01" db="EMBL/GenBank/DDBJ databases">
        <authorList>
            <person name="Varghese N."/>
            <person name="Submissions S."/>
        </authorList>
    </citation>
    <scope>NUCLEOTIDE SEQUENCE [LARGE SCALE GENOMIC DNA]</scope>
    <source>
        <strain evidence="1 2">RUG2-6</strain>
    </source>
</reference>